<keyword evidence="1" id="KW-0812">Transmembrane</keyword>
<evidence type="ECO:0000313" key="3">
    <source>
        <dbReference type="EMBL" id="MBE8717182.1"/>
    </source>
</evidence>
<organism evidence="3 4">
    <name type="scientific">Cellvibrio polysaccharolyticus</name>
    <dbReference type="NCBI Taxonomy" id="2082724"/>
    <lineage>
        <taxon>Bacteria</taxon>
        <taxon>Pseudomonadati</taxon>
        <taxon>Pseudomonadota</taxon>
        <taxon>Gammaproteobacteria</taxon>
        <taxon>Cellvibrionales</taxon>
        <taxon>Cellvibrionaceae</taxon>
        <taxon>Cellvibrio</taxon>
    </lineage>
</organism>
<keyword evidence="1" id="KW-1133">Transmembrane helix</keyword>
<dbReference type="Pfam" id="PF10675">
    <property type="entry name" value="DUF2489"/>
    <property type="match status" value="1"/>
</dbReference>
<evidence type="ECO:0000259" key="2">
    <source>
        <dbReference type="Pfam" id="PF10675"/>
    </source>
</evidence>
<sequence>MNTLQILTLIGGLIILVLSVIAIVLRRKVREMEKRRAAQDAEQQAEAAARRQKVNQSIQIIARSLGQDERLTHTEASIRISGLLDSLSVPQQTQQEFSAFYQLTNATAHIPYLEEWKQLDSKRKRELEHEREVQEGIYREFVEDAAKRIIGREF</sequence>
<proteinExistence type="predicted"/>
<dbReference type="Proteomes" id="UP000652567">
    <property type="component" value="Unassembled WGS sequence"/>
</dbReference>
<dbReference type="EMBL" id="PRDL01000001">
    <property type="protein sequence ID" value="MBE8717182.1"/>
    <property type="molecule type" value="Genomic_DNA"/>
</dbReference>
<feature type="transmembrane region" description="Helical" evidence="1">
    <location>
        <begin position="6"/>
        <end position="25"/>
    </location>
</feature>
<dbReference type="RefSeq" id="WP_193908833.1">
    <property type="nucleotide sequence ID" value="NZ_PRDL01000001.1"/>
</dbReference>
<evidence type="ECO:0000313" key="4">
    <source>
        <dbReference type="Proteomes" id="UP000652567"/>
    </source>
</evidence>
<dbReference type="AlphaFoldDB" id="A0A928V5U6"/>
<protein>
    <submittedName>
        <fullName evidence="3">DUF2489 domain-containing protein</fullName>
    </submittedName>
</protein>
<comment type="caution">
    <text evidence="3">The sequence shown here is derived from an EMBL/GenBank/DDBJ whole genome shotgun (WGS) entry which is preliminary data.</text>
</comment>
<name>A0A928V5U6_9GAMM</name>
<reference evidence="3" key="1">
    <citation type="submission" date="2018-07" db="EMBL/GenBank/DDBJ databases">
        <title>Genome assembly of strain Ka43.</title>
        <authorList>
            <person name="Kukolya J."/>
            <person name="Nagy I."/>
            <person name="Horvath B."/>
            <person name="Toth A."/>
        </authorList>
    </citation>
    <scope>NUCLEOTIDE SEQUENCE</scope>
    <source>
        <strain evidence="3">KB43</strain>
    </source>
</reference>
<feature type="domain" description="DUF2489" evidence="2">
    <location>
        <begin position="15"/>
        <end position="149"/>
    </location>
</feature>
<dbReference type="InterPro" id="IPR019617">
    <property type="entry name" value="DUF2489"/>
</dbReference>
<gene>
    <name evidence="3" type="ORF">C4F51_08270</name>
</gene>
<evidence type="ECO:0000256" key="1">
    <source>
        <dbReference type="SAM" id="Phobius"/>
    </source>
</evidence>
<keyword evidence="1" id="KW-0472">Membrane</keyword>
<keyword evidence="4" id="KW-1185">Reference proteome</keyword>
<accession>A0A928V5U6</accession>